<keyword evidence="2" id="KW-0472">Membrane</keyword>
<organism evidence="3 4">
    <name type="scientific">Gymnodraco acuticeps</name>
    <name type="common">Antarctic dragonfish</name>
    <dbReference type="NCBI Taxonomy" id="8218"/>
    <lineage>
        <taxon>Eukaryota</taxon>
        <taxon>Metazoa</taxon>
        <taxon>Chordata</taxon>
        <taxon>Craniata</taxon>
        <taxon>Vertebrata</taxon>
        <taxon>Euteleostomi</taxon>
        <taxon>Actinopterygii</taxon>
        <taxon>Neopterygii</taxon>
        <taxon>Teleostei</taxon>
        <taxon>Neoteleostei</taxon>
        <taxon>Acanthomorphata</taxon>
        <taxon>Eupercaria</taxon>
        <taxon>Perciformes</taxon>
        <taxon>Notothenioidei</taxon>
        <taxon>Bathydraconidae</taxon>
        <taxon>Gymnodraco</taxon>
    </lineage>
</organism>
<name>A0A6P8SZY9_GYMAC</name>
<keyword evidence="2" id="KW-0812">Transmembrane</keyword>
<feature type="transmembrane region" description="Helical" evidence="2">
    <location>
        <begin position="12"/>
        <end position="31"/>
    </location>
</feature>
<feature type="region of interest" description="Disordered" evidence="1">
    <location>
        <begin position="36"/>
        <end position="73"/>
    </location>
</feature>
<dbReference type="AlphaFoldDB" id="A0A6P8SZY9"/>
<protein>
    <submittedName>
        <fullName evidence="4">Protein PIGBOS1</fullName>
    </submittedName>
</protein>
<dbReference type="Proteomes" id="UP000515161">
    <property type="component" value="Unplaced"/>
</dbReference>
<sequence length="73" mass="8186">MFRRRIPFADVLFATLVGVAGGIYIFSPVFAPQLEPKTSEQQNQDVPQTPKETDLYISPLQGNTSQTETRRST</sequence>
<keyword evidence="3" id="KW-1185">Reference proteome</keyword>
<accession>A0A6P8SZY9</accession>
<dbReference type="OrthoDB" id="9899861at2759"/>
<evidence type="ECO:0000313" key="3">
    <source>
        <dbReference type="Proteomes" id="UP000515161"/>
    </source>
</evidence>
<dbReference type="InParanoid" id="A0A6P8SZY9"/>
<dbReference type="KEGG" id="gacu:117533333"/>
<dbReference type="Pfam" id="PF23670">
    <property type="entry name" value="PIGBOS1"/>
    <property type="match status" value="1"/>
</dbReference>
<proteinExistence type="predicted"/>
<dbReference type="RefSeq" id="XP_034052922.1">
    <property type="nucleotide sequence ID" value="XM_034197031.1"/>
</dbReference>
<evidence type="ECO:0000256" key="1">
    <source>
        <dbReference type="SAM" id="MobiDB-lite"/>
    </source>
</evidence>
<reference evidence="4" key="1">
    <citation type="submission" date="2025-08" db="UniProtKB">
        <authorList>
            <consortium name="RefSeq"/>
        </authorList>
    </citation>
    <scope>IDENTIFICATION</scope>
</reference>
<gene>
    <name evidence="4" type="primary">LOC117533333</name>
</gene>
<keyword evidence="2" id="KW-1133">Transmembrane helix</keyword>
<evidence type="ECO:0000313" key="4">
    <source>
        <dbReference type="RefSeq" id="XP_034052922.1"/>
    </source>
</evidence>
<evidence type="ECO:0000256" key="2">
    <source>
        <dbReference type="SAM" id="Phobius"/>
    </source>
</evidence>
<dbReference type="GeneID" id="117533333"/>
<dbReference type="InterPro" id="IPR057394">
    <property type="entry name" value="PIGBOS1"/>
</dbReference>